<protein>
    <submittedName>
        <fullName evidence="3">Putative HTH-type transcriptional repressor NsrR</fullName>
    </submittedName>
</protein>
<dbReference type="SUPFAM" id="SSF46785">
    <property type="entry name" value="Winged helix' DNA-binding domain"/>
    <property type="match status" value="1"/>
</dbReference>
<evidence type="ECO:0000256" key="2">
    <source>
        <dbReference type="ARBA" id="ARBA00034078"/>
    </source>
</evidence>
<dbReference type="GO" id="GO:0003677">
    <property type="term" value="F:DNA binding"/>
    <property type="evidence" value="ECO:0007669"/>
    <property type="project" value="UniProtKB-KW"/>
</dbReference>
<proteinExistence type="predicted"/>
<dbReference type="PATRIC" id="fig|1035195.3.peg.2304"/>
<dbReference type="Proteomes" id="UP000010445">
    <property type="component" value="Unassembled WGS sequence"/>
</dbReference>
<dbReference type="PROSITE" id="PS51197">
    <property type="entry name" value="HTH_RRF2_2"/>
    <property type="match status" value="1"/>
</dbReference>
<dbReference type="Gene3D" id="1.10.10.10">
    <property type="entry name" value="Winged helix-like DNA-binding domain superfamily/Winged helix DNA-binding domain"/>
    <property type="match status" value="1"/>
</dbReference>
<evidence type="ECO:0000313" key="3">
    <source>
        <dbReference type="EMBL" id="EKX87801.1"/>
    </source>
</evidence>
<organism evidence="3 4">
    <name type="scientific">Corynebacterium durum F0235</name>
    <dbReference type="NCBI Taxonomy" id="1035195"/>
    <lineage>
        <taxon>Bacteria</taxon>
        <taxon>Bacillati</taxon>
        <taxon>Actinomycetota</taxon>
        <taxon>Actinomycetes</taxon>
        <taxon>Mycobacteriales</taxon>
        <taxon>Corynebacteriaceae</taxon>
        <taxon>Corynebacterium</taxon>
    </lineage>
</organism>
<dbReference type="GO" id="GO:0005829">
    <property type="term" value="C:cytosol"/>
    <property type="evidence" value="ECO:0007669"/>
    <property type="project" value="TreeGrafter"/>
</dbReference>
<dbReference type="InterPro" id="IPR036388">
    <property type="entry name" value="WH-like_DNA-bd_sf"/>
</dbReference>
<keyword evidence="4" id="KW-1185">Reference proteome</keyword>
<dbReference type="InterPro" id="IPR036390">
    <property type="entry name" value="WH_DNA-bd_sf"/>
</dbReference>
<dbReference type="GeneID" id="84897963"/>
<comment type="cofactor">
    <cofactor evidence="2">
        <name>[2Fe-2S] cluster</name>
        <dbReference type="ChEBI" id="CHEBI:190135"/>
    </cofactor>
</comment>
<dbReference type="eggNOG" id="COG1959">
    <property type="taxonomic scope" value="Bacteria"/>
</dbReference>
<dbReference type="PROSITE" id="PS01332">
    <property type="entry name" value="HTH_RRF2_1"/>
    <property type="match status" value="1"/>
</dbReference>
<gene>
    <name evidence="3" type="ORF">HMPREF9997_02578</name>
</gene>
<dbReference type="GO" id="GO:0003700">
    <property type="term" value="F:DNA-binding transcription factor activity"/>
    <property type="evidence" value="ECO:0007669"/>
    <property type="project" value="TreeGrafter"/>
</dbReference>
<dbReference type="AlphaFoldDB" id="L1MA52"/>
<name>L1MA52_9CORY</name>
<dbReference type="RefSeq" id="WP_006062382.1">
    <property type="nucleotide sequence ID" value="NZ_KB290824.1"/>
</dbReference>
<comment type="caution">
    <text evidence="3">The sequence shown here is derived from an EMBL/GenBank/DDBJ whole genome shotgun (WGS) entry which is preliminary data.</text>
</comment>
<dbReference type="NCBIfam" id="TIGR00738">
    <property type="entry name" value="rrf2_super"/>
    <property type="match status" value="1"/>
</dbReference>
<evidence type="ECO:0000256" key="1">
    <source>
        <dbReference type="ARBA" id="ARBA00023125"/>
    </source>
</evidence>
<dbReference type="EMBL" id="AMEM01000041">
    <property type="protein sequence ID" value="EKX87801.1"/>
    <property type="molecule type" value="Genomic_DNA"/>
</dbReference>
<dbReference type="OrthoDB" id="9795923at2"/>
<dbReference type="STRING" id="1035195.HMPREF9997_02578"/>
<dbReference type="PANTHER" id="PTHR33221:SF4">
    <property type="entry name" value="HTH-TYPE TRANSCRIPTIONAL REPRESSOR NSRR"/>
    <property type="match status" value="1"/>
</dbReference>
<reference evidence="3 4" key="1">
    <citation type="submission" date="2012-05" db="EMBL/GenBank/DDBJ databases">
        <authorList>
            <person name="Weinstock G."/>
            <person name="Sodergren E."/>
            <person name="Lobos E.A."/>
            <person name="Fulton L."/>
            <person name="Fulton R."/>
            <person name="Courtney L."/>
            <person name="Fronick C."/>
            <person name="O'Laughlin M."/>
            <person name="Godfrey J."/>
            <person name="Wilson R.M."/>
            <person name="Miner T."/>
            <person name="Farmer C."/>
            <person name="Delehaunty K."/>
            <person name="Cordes M."/>
            <person name="Minx P."/>
            <person name="Tomlinson C."/>
            <person name="Chen J."/>
            <person name="Wollam A."/>
            <person name="Pepin K.H."/>
            <person name="Bhonagiri V."/>
            <person name="Zhang X."/>
            <person name="Suruliraj S."/>
            <person name="Warren W."/>
            <person name="Mitreva M."/>
            <person name="Mardis E.R."/>
            <person name="Wilson R.K."/>
        </authorList>
    </citation>
    <scope>NUCLEOTIDE SEQUENCE [LARGE SCALE GENOMIC DNA]</scope>
    <source>
        <strain evidence="3 4">F0235</strain>
    </source>
</reference>
<evidence type="ECO:0000313" key="4">
    <source>
        <dbReference type="Proteomes" id="UP000010445"/>
    </source>
</evidence>
<dbReference type="Pfam" id="PF02082">
    <property type="entry name" value="Rrf2"/>
    <property type="match status" value="1"/>
</dbReference>
<keyword evidence="1" id="KW-0238">DNA-binding</keyword>
<dbReference type="InterPro" id="IPR030489">
    <property type="entry name" value="TR_Rrf2-type_CS"/>
</dbReference>
<accession>L1MA52</accession>
<dbReference type="HOGENOM" id="CLU_107144_2_0_11"/>
<sequence>MTRFADLGLRVVMRLGAPSADQEGRRNTVNNLAEDISASSAHVAKVVAKLVNIGVANSVRGRKGGIVLADDAPSMKVGEVLRKLEVSSEVINCVEPTECPYYSNNCLLRTRLARAREAFFAALDDLTIADLLEHTAREHKRSGAVGLGIPQMIDPSDRTEAFA</sequence>
<dbReference type="PANTHER" id="PTHR33221">
    <property type="entry name" value="WINGED HELIX-TURN-HELIX TRANSCRIPTIONAL REGULATOR, RRF2 FAMILY"/>
    <property type="match status" value="1"/>
</dbReference>
<dbReference type="InterPro" id="IPR000944">
    <property type="entry name" value="Tscrpt_reg_Rrf2"/>
</dbReference>